<dbReference type="STRING" id="4577.A0A1D6LZP1"/>
<organism evidence="3">
    <name type="scientific">Zea mays</name>
    <name type="common">Maize</name>
    <dbReference type="NCBI Taxonomy" id="4577"/>
    <lineage>
        <taxon>Eukaryota</taxon>
        <taxon>Viridiplantae</taxon>
        <taxon>Streptophyta</taxon>
        <taxon>Embryophyta</taxon>
        <taxon>Tracheophyta</taxon>
        <taxon>Spermatophyta</taxon>
        <taxon>Magnoliopsida</taxon>
        <taxon>Liliopsida</taxon>
        <taxon>Poales</taxon>
        <taxon>Poaceae</taxon>
        <taxon>PACMAD clade</taxon>
        <taxon>Panicoideae</taxon>
        <taxon>Andropogonodae</taxon>
        <taxon>Andropogoneae</taxon>
        <taxon>Tripsacinae</taxon>
        <taxon>Zea</taxon>
    </lineage>
</organism>
<evidence type="ECO:0000313" key="3">
    <source>
        <dbReference type="EMBL" id="AQK84551.1"/>
    </source>
</evidence>
<proteinExistence type="predicted"/>
<feature type="compositionally biased region" description="Basic and acidic residues" evidence="1">
    <location>
        <begin position="44"/>
        <end position="62"/>
    </location>
</feature>
<dbReference type="PANTHER" id="PTHR31589:SF131">
    <property type="entry name" value="OS05G0169800 PROTEIN"/>
    <property type="match status" value="1"/>
</dbReference>
<reference evidence="3" key="1">
    <citation type="submission" date="2015-12" db="EMBL/GenBank/DDBJ databases">
        <title>Update maize B73 reference genome by single molecule sequencing technologies.</title>
        <authorList>
            <consortium name="Maize Genome Sequencing Project"/>
            <person name="Ware D."/>
        </authorList>
    </citation>
    <scope>NUCLEOTIDE SEQUENCE</scope>
    <source>
        <tissue evidence="3">Seedling</tissue>
    </source>
</reference>
<dbReference type="PANTHER" id="PTHR31589">
    <property type="entry name" value="PROTEIN, PUTATIVE (DUF239)-RELATED-RELATED"/>
    <property type="match status" value="1"/>
</dbReference>
<dbReference type="InParanoid" id="A0A1D6LZP1"/>
<dbReference type="Gene3D" id="3.90.1320.10">
    <property type="entry name" value="Outer-capsid protein sigma 3, large lobe"/>
    <property type="match status" value="1"/>
</dbReference>
<feature type="domain" description="Neprosin PEP catalytic" evidence="2">
    <location>
        <begin position="132"/>
        <end position="387"/>
    </location>
</feature>
<dbReference type="PROSITE" id="PS52045">
    <property type="entry name" value="NEPROSIN_PEP_CD"/>
    <property type="match status" value="1"/>
</dbReference>
<dbReference type="FunFam" id="3.90.1320.10:FF:000001">
    <property type="entry name" value="Putative carboxyl-terminal proteinase"/>
    <property type="match status" value="1"/>
</dbReference>
<evidence type="ECO:0000259" key="2">
    <source>
        <dbReference type="PROSITE" id="PS52045"/>
    </source>
</evidence>
<dbReference type="EMBL" id="CM000782">
    <property type="protein sequence ID" value="AQK84551.1"/>
    <property type="molecule type" value="Genomic_DNA"/>
</dbReference>
<sequence length="387" mass="42045">MQLVMRCSLLAGTTWLADSGLRFLQSPDGDVIDCVPAHLQPAFEHPKLRSQKPEEEPEERPRSSAGRFSDADLDEDDDPLPQVWRRSGEHCPEGTVPVRRTTEDDVLRATASSATRFGMKARGAGLGFARRDSTGGGHEHAVGYVTGGQFYGAKASLNVWPAQVASPAEFSLSQIWVISGAFGNDLNTIEAGWQVSPQLYGDNSPRFFTYWTDDAYQETGCYNLHCSGFVQTSSRVAIGAAISPVSSYAGRQFDVTLLIWKDPRRGHWWLQLGSGALVGYWPSALFTHLGSRADMVQFGGEVVNARPAGAPHTPTQMGSGRFPAEGYARAAYFRNVQLVDWDNNLVPAAGLRLLADRPGCYDIAGGSGGAWGTYFYYGGPGRNARCP</sequence>
<accession>A0A1D6LZP1</accession>
<dbReference type="InterPro" id="IPR053168">
    <property type="entry name" value="Glutamic_endopeptidase"/>
</dbReference>
<dbReference type="InterPro" id="IPR004314">
    <property type="entry name" value="Neprosin"/>
</dbReference>
<protein>
    <submittedName>
        <fullName evidence="3">NEP-interacting protein 1</fullName>
    </submittedName>
</protein>
<feature type="region of interest" description="Disordered" evidence="1">
    <location>
        <begin position="42"/>
        <end position="105"/>
    </location>
</feature>
<dbReference type="Pfam" id="PF14365">
    <property type="entry name" value="Neprosin_AP"/>
    <property type="match status" value="1"/>
</dbReference>
<dbReference type="PaxDb" id="4577-GRMZM2G131650_P03"/>
<dbReference type="Pfam" id="PF03080">
    <property type="entry name" value="Neprosin"/>
    <property type="match status" value="1"/>
</dbReference>
<name>A0A1D6LZP1_MAIZE</name>
<dbReference type="InterPro" id="IPR025521">
    <property type="entry name" value="Neprosin_propep"/>
</dbReference>
<gene>
    <name evidence="3" type="ORF">ZEAMMB73_Zm00001d037668</name>
</gene>
<dbReference type="ExpressionAtlas" id="A0A1D6LZP1">
    <property type="expression patterns" value="baseline and differential"/>
</dbReference>
<dbReference type="OMA" id="FGMKPRG"/>
<dbReference type="AlphaFoldDB" id="A0A1D6LZP1"/>
<evidence type="ECO:0000256" key="1">
    <source>
        <dbReference type="SAM" id="MobiDB-lite"/>
    </source>
</evidence>